<evidence type="ECO:0000256" key="5">
    <source>
        <dbReference type="ARBA" id="ARBA00047597"/>
    </source>
</evidence>
<dbReference type="Pfam" id="PF01129">
    <property type="entry name" value="ART"/>
    <property type="match status" value="1"/>
</dbReference>
<keyword evidence="6" id="KW-0521">NADP</keyword>
<name>A0A814XE17_9BILA</name>
<dbReference type="Gene3D" id="3.90.176.10">
    <property type="entry name" value="Toxin ADP-ribosyltransferase, Chain A, domain 1"/>
    <property type="match status" value="1"/>
</dbReference>
<dbReference type="SUPFAM" id="SSF56399">
    <property type="entry name" value="ADP-ribosylation"/>
    <property type="match status" value="1"/>
</dbReference>
<dbReference type="EMBL" id="CAJNOK010007811">
    <property type="protein sequence ID" value="CAF1045369.1"/>
    <property type="molecule type" value="Genomic_DNA"/>
</dbReference>
<dbReference type="OrthoDB" id="423533at2759"/>
<dbReference type="GO" id="GO:0016779">
    <property type="term" value="F:nucleotidyltransferase activity"/>
    <property type="evidence" value="ECO:0007669"/>
    <property type="project" value="UniProtKB-KW"/>
</dbReference>
<keyword evidence="4" id="KW-0548">Nucleotidyltransferase</keyword>
<organism evidence="8 11">
    <name type="scientific">Didymodactylos carnosus</name>
    <dbReference type="NCBI Taxonomy" id="1234261"/>
    <lineage>
        <taxon>Eukaryota</taxon>
        <taxon>Metazoa</taxon>
        <taxon>Spiralia</taxon>
        <taxon>Gnathifera</taxon>
        <taxon>Rotifera</taxon>
        <taxon>Eurotatoria</taxon>
        <taxon>Bdelloidea</taxon>
        <taxon>Philodinida</taxon>
        <taxon>Philodinidae</taxon>
        <taxon>Didymodactylos</taxon>
    </lineage>
</organism>
<comment type="similarity">
    <text evidence="1 6">Belongs to the Arg-specific ADP-ribosyltransferase family.</text>
</comment>
<keyword evidence="3 6" id="KW-0808">Transferase</keyword>
<dbReference type="AlphaFoldDB" id="A0A814XE17"/>
<evidence type="ECO:0000313" key="9">
    <source>
        <dbReference type="EMBL" id="CAF3813367.1"/>
    </source>
</evidence>
<dbReference type="EMBL" id="CAJNOQ010009038">
    <property type="protein sequence ID" value="CAF1213746.1"/>
    <property type="molecule type" value="Genomic_DNA"/>
</dbReference>
<dbReference type="InterPro" id="IPR000768">
    <property type="entry name" value="ART"/>
</dbReference>
<reference evidence="8" key="1">
    <citation type="submission" date="2021-02" db="EMBL/GenBank/DDBJ databases">
        <authorList>
            <person name="Nowell W R."/>
        </authorList>
    </citation>
    <scope>NUCLEOTIDE SEQUENCE</scope>
</reference>
<dbReference type="EC" id="2.4.2.31" evidence="6"/>
<dbReference type="EMBL" id="CAJOBC010009040">
    <property type="protein sequence ID" value="CAF3977735.1"/>
    <property type="molecule type" value="Genomic_DNA"/>
</dbReference>
<dbReference type="Proteomes" id="UP000682733">
    <property type="component" value="Unassembled WGS sequence"/>
</dbReference>
<accession>A0A814XE17</accession>
<evidence type="ECO:0000256" key="1">
    <source>
        <dbReference type="ARBA" id="ARBA00009558"/>
    </source>
</evidence>
<protein>
    <recommendedName>
        <fullName evidence="6">NAD(P)(+)--arginine ADP-ribosyltransferase</fullName>
        <ecNumber evidence="6">2.4.2.31</ecNumber>
    </recommendedName>
    <alternativeName>
        <fullName evidence="6">Mono(ADP-ribosyl)transferase</fullName>
    </alternativeName>
</protein>
<proteinExistence type="inferred from homology"/>
<evidence type="ECO:0000313" key="11">
    <source>
        <dbReference type="Proteomes" id="UP000663829"/>
    </source>
</evidence>
<sequence length="265" mass="29986">MDPDPRLRYIDIGDEPMIQLEPIRGGENVPLMSLEMAVESLKPMIDVLPSVSISKKKCQHLHDNLTLDESAAIRLYTMQNLSQHLNGILRSKVRAELLHPWIPYLKLLLTALYKLPSVKKIVWRGTNLDLSTLYKPGDRCAWCGFSSCTESITVADFFLGKSGSRTLFCIECENGRLITQHSQFADENEILLLPDFYFQVIDMRVGDGFPIIHVKEIQPPPRLLELPFPSNESVKCNLNGCISIKQKHPTCVINGERCHNLCIVS</sequence>
<keyword evidence="11" id="KW-1185">Reference proteome</keyword>
<evidence type="ECO:0000256" key="4">
    <source>
        <dbReference type="ARBA" id="ARBA00022695"/>
    </source>
</evidence>
<dbReference type="Proteomes" id="UP000677228">
    <property type="component" value="Unassembled WGS sequence"/>
</dbReference>
<evidence type="ECO:0000313" key="10">
    <source>
        <dbReference type="EMBL" id="CAF3977735.1"/>
    </source>
</evidence>
<dbReference type="Proteomes" id="UP000681722">
    <property type="component" value="Unassembled WGS sequence"/>
</dbReference>
<evidence type="ECO:0000313" key="7">
    <source>
        <dbReference type="EMBL" id="CAF1045369.1"/>
    </source>
</evidence>
<gene>
    <name evidence="8" type="ORF">GPM918_LOCUS24347</name>
    <name evidence="7" type="ORF">OVA965_LOCUS16695</name>
    <name evidence="10" type="ORF">SRO942_LOCUS24347</name>
    <name evidence="9" type="ORF">TMI583_LOCUS16705</name>
</gene>
<comment type="catalytic activity">
    <reaction evidence="5 6">
        <text>L-arginyl-[protein] + NAD(+) = N(omega)-(ADP-D-ribosyl)-L-arginyl-[protein] + nicotinamide + H(+)</text>
        <dbReference type="Rhea" id="RHEA:19149"/>
        <dbReference type="Rhea" id="RHEA-COMP:10532"/>
        <dbReference type="Rhea" id="RHEA-COMP:15087"/>
        <dbReference type="ChEBI" id="CHEBI:15378"/>
        <dbReference type="ChEBI" id="CHEBI:17154"/>
        <dbReference type="ChEBI" id="CHEBI:29965"/>
        <dbReference type="ChEBI" id="CHEBI:57540"/>
        <dbReference type="ChEBI" id="CHEBI:142554"/>
        <dbReference type="EC" id="2.4.2.31"/>
    </reaction>
</comment>
<comment type="caution">
    <text evidence="8">The sequence shown here is derived from an EMBL/GenBank/DDBJ whole genome shotgun (WGS) entry which is preliminary data.</text>
</comment>
<dbReference type="EMBL" id="CAJOBA010007823">
    <property type="protein sequence ID" value="CAF3813367.1"/>
    <property type="molecule type" value="Genomic_DNA"/>
</dbReference>
<evidence type="ECO:0000313" key="8">
    <source>
        <dbReference type="EMBL" id="CAF1213746.1"/>
    </source>
</evidence>
<dbReference type="Proteomes" id="UP000663829">
    <property type="component" value="Unassembled WGS sequence"/>
</dbReference>
<dbReference type="PROSITE" id="PS51996">
    <property type="entry name" value="TR_MART"/>
    <property type="match status" value="1"/>
</dbReference>
<evidence type="ECO:0000256" key="6">
    <source>
        <dbReference type="RuleBase" id="RU361228"/>
    </source>
</evidence>
<keyword evidence="6" id="KW-0520">NAD</keyword>
<keyword evidence="2 6" id="KW-0328">Glycosyltransferase</keyword>
<evidence type="ECO:0000256" key="3">
    <source>
        <dbReference type="ARBA" id="ARBA00022679"/>
    </source>
</evidence>
<dbReference type="GO" id="GO:0106274">
    <property type="term" value="F:NAD+-protein-arginine ADP-ribosyltransferase activity"/>
    <property type="evidence" value="ECO:0007669"/>
    <property type="project" value="UniProtKB-EC"/>
</dbReference>
<evidence type="ECO:0000256" key="2">
    <source>
        <dbReference type="ARBA" id="ARBA00022676"/>
    </source>
</evidence>